<evidence type="ECO:0000313" key="1">
    <source>
        <dbReference type="EMBL" id="KAI8670412.1"/>
    </source>
</evidence>
<keyword evidence="2" id="KW-1185">Reference proteome</keyword>
<evidence type="ECO:0000313" key="2">
    <source>
        <dbReference type="Proteomes" id="UP001065298"/>
    </source>
</evidence>
<accession>A0ACC0QZQ8</accession>
<organism evidence="1 2">
    <name type="scientific">Fusarium keratoplasticum</name>
    <dbReference type="NCBI Taxonomy" id="1328300"/>
    <lineage>
        <taxon>Eukaryota</taxon>
        <taxon>Fungi</taxon>
        <taxon>Dikarya</taxon>
        <taxon>Ascomycota</taxon>
        <taxon>Pezizomycotina</taxon>
        <taxon>Sordariomycetes</taxon>
        <taxon>Hypocreomycetidae</taxon>
        <taxon>Hypocreales</taxon>
        <taxon>Nectriaceae</taxon>
        <taxon>Fusarium</taxon>
        <taxon>Fusarium solani species complex</taxon>
    </lineage>
</organism>
<dbReference type="EMBL" id="CM046506">
    <property type="protein sequence ID" value="KAI8670412.1"/>
    <property type="molecule type" value="Genomic_DNA"/>
</dbReference>
<sequence>MSNSIISVLVGNYESKEVMASLIQRDINLFPYTDPEARLAAVREIFGPDVVQFDFDGTTHHSHDGLLERPSFLLERLSGFAHRVEGGADNYNPFRVDNSKSSDSLGKLKQINFTATICRCDEKQPTRAQRNLVPALKR</sequence>
<name>A0ACC0QZQ8_9HYPO</name>
<protein>
    <submittedName>
        <fullName evidence="1">Uncharacterized protein</fullName>
    </submittedName>
</protein>
<reference evidence="1" key="1">
    <citation type="submission" date="2022-06" db="EMBL/GenBank/DDBJ databases">
        <title>Fusarium solani species complex genomes reveal bases of compartmentalisation and animal pathogenesis.</title>
        <authorList>
            <person name="Tsai I.J."/>
        </authorList>
    </citation>
    <scope>NUCLEOTIDE SEQUENCE</scope>
    <source>
        <strain evidence="1">Fu6.1</strain>
    </source>
</reference>
<comment type="caution">
    <text evidence="1">The sequence shown here is derived from an EMBL/GenBank/DDBJ whole genome shotgun (WGS) entry which is preliminary data.</text>
</comment>
<proteinExistence type="predicted"/>
<gene>
    <name evidence="1" type="ORF">NCS57_00512300</name>
</gene>
<dbReference type="Proteomes" id="UP001065298">
    <property type="component" value="Chromosome 4"/>
</dbReference>